<dbReference type="Gene3D" id="1.10.10.10">
    <property type="entry name" value="Winged helix-like DNA-binding domain superfamily/Winged helix DNA-binding domain"/>
    <property type="match status" value="1"/>
</dbReference>
<keyword evidence="3" id="KW-0238">DNA-binding</keyword>
<keyword evidence="4" id="KW-0804">Transcription</keyword>
<reference evidence="8" key="1">
    <citation type="submission" date="2017-02" db="EMBL/GenBank/DDBJ databases">
        <authorList>
            <person name="Dridi B."/>
        </authorList>
    </citation>
    <scope>NUCLEOTIDE SEQUENCE [LARGE SCALE GENOMIC DNA]</scope>
    <source>
        <strain evidence="8">B Co 03.10</strain>
    </source>
</reference>
<accession>A0A1X6XBL5</accession>
<evidence type="ECO:0000256" key="3">
    <source>
        <dbReference type="ARBA" id="ARBA00023125"/>
    </source>
</evidence>
<protein>
    <submittedName>
        <fullName evidence="7">Transcriptional regulator, LysR family</fullName>
    </submittedName>
</protein>
<dbReference type="AlphaFoldDB" id="A0A1X6XBL5"/>
<dbReference type="SUPFAM" id="SSF53850">
    <property type="entry name" value="Periplasmic binding protein-like II"/>
    <property type="match status" value="1"/>
</dbReference>
<feature type="domain" description="HTH lysR-type" evidence="6">
    <location>
        <begin position="14"/>
        <end position="71"/>
    </location>
</feature>
<dbReference type="Pfam" id="PF00126">
    <property type="entry name" value="HTH_1"/>
    <property type="match status" value="1"/>
</dbReference>
<dbReference type="Proteomes" id="UP000196581">
    <property type="component" value="Unassembled WGS sequence"/>
</dbReference>
<comment type="similarity">
    <text evidence="1">Belongs to the LysR transcriptional regulatory family.</text>
</comment>
<keyword evidence="2" id="KW-0805">Transcription regulation</keyword>
<organism evidence="7 8">
    <name type="scientific">Brevibacterium yomogidense</name>
    <dbReference type="NCBI Taxonomy" id="946573"/>
    <lineage>
        <taxon>Bacteria</taxon>
        <taxon>Bacillati</taxon>
        <taxon>Actinomycetota</taxon>
        <taxon>Actinomycetes</taxon>
        <taxon>Micrococcales</taxon>
        <taxon>Brevibacteriaceae</taxon>
        <taxon>Brevibacterium</taxon>
    </lineage>
</organism>
<dbReference type="InterPro" id="IPR058163">
    <property type="entry name" value="LysR-type_TF_proteobact-type"/>
</dbReference>
<dbReference type="SUPFAM" id="SSF46785">
    <property type="entry name" value="Winged helix' DNA-binding domain"/>
    <property type="match status" value="1"/>
</dbReference>
<dbReference type="InterPro" id="IPR005119">
    <property type="entry name" value="LysR_subst-bd"/>
</dbReference>
<dbReference type="GO" id="GO:0006351">
    <property type="term" value="P:DNA-templated transcription"/>
    <property type="evidence" value="ECO:0007669"/>
    <property type="project" value="TreeGrafter"/>
</dbReference>
<proteinExistence type="inferred from homology"/>
<dbReference type="Gene3D" id="3.40.190.290">
    <property type="match status" value="1"/>
</dbReference>
<dbReference type="Pfam" id="PF03466">
    <property type="entry name" value="LysR_substrate"/>
    <property type="match status" value="1"/>
</dbReference>
<gene>
    <name evidence="7" type="ORF">FM105_06220</name>
</gene>
<sequence>MTSPHAHPSPSLRIAPDDLLALLAVARLGKYTAAATSMGVNHTTVSRRIAALEKAVGERVLAASPDGWELTPRGRRLLPAAEAVEAALSSAASTTGRDGAADALTGTVRLAAPAGYADWFALPVLAQLQRVHPGLQVEVLTATQRARRYRSGVDIEVVVGRPDAPQSIAQFLRHYSLGLFASQEYIEENGEPESLAQMSAHRLIYYPEHSLSVEDLAHATEGLPQPAGHFRSNEVHLHVRATQLGVGIGLLPTTAGEEAPADRGEHRAGHAGRTHDGPGDPTHPALVRVLPTFSRPMEYWAAVRPEVLRRPAVEQVLLALRDGLPSAARTESSIQH</sequence>
<dbReference type="InterPro" id="IPR000847">
    <property type="entry name" value="LysR_HTH_N"/>
</dbReference>
<evidence type="ECO:0000256" key="1">
    <source>
        <dbReference type="ARBA" id="ARBA00009437"/>
    </source>
</evidence>
<name>A0A1X6XBL5_9MICO</name>
<evidence type="ECO:0000259" key="6">
    <source>
        <dbReference type="PROSITE" id="PS50931"/>
    </source>
</evidence>
<dbReference type="PANTHER" id="PTHR30537:SF3">
    <property type="entry name" value="TRANSCRIPTIONAL REGULATORY PROTEIN"/>
    <property type="match status" value="1"/>
</dbReference>
<dbReference type="InterPro" id="IPR036390">
    <property type="entry name" value="WH_DNA-bd_sf"/>
</dbReference>
<dbReference type="GO" id="GO:0043565">
    <property type="term" value="F:sequence-specific DNA binding"/>
    <property type="evidence" value="ECO:0007669"/>
    <property type="project" value="TreeGrafter"/>
</dbReference>
<dbReference type="PANTHER" id="PTHR30537">
    <property type="entry name" value="HTH-TYPE TRANSCRIPTIONAL REGULATOR"/>
    <property type="match status" value="1"/>
</dbReference>
<dbReference type="InterPro" id="IPR036388">
    <property type="entry name" value="WH-like_DNA-bd_sf"/>
</dbReference>
<evidence type="ECO:0000313" key="8">
    <source>
        <dbReference type="Proteomes" id="UP000196581"/>
    </source>
</evidence>
<dbReference type="PROSITE" id="PS50931">
    <property type="entry name" value="HTH_LYSR"/>
    <property type="match status" value="1"/>
</dbReference>
<feature type="region of interest" description="Disordered" evidence="5">
    <location>
        <begin position="254"/>
        <end position="285"/>
    </location>
</feature>
<evidence type="ECO:0000256" key="2">
    <source>
        <dbReference type="ARBA" id="ARBA00023015"/>
    </source>
</evidence>
<dbReference type="GO" id="GO:0003700">
    <property type="term" value="F:DNA-binding transcription factor activity"/>
    <property type="evidence" value="ECO:0007669"/>
    <property type="project" value="InterPro"/>
</dbReference>
<dbReference type="EMBL" id="FWFF01000009">
    <property type="protein sequence ID" value="SLM96744.1"/>
    <property type="molecule type" value="Genomic_DNA"/>
</dbReference>
<evidence type="ECO:0000256" key="4">
    <source>
        <dbReference type="ARBA" id="ARBA00023163"/>
    </source>
</evidence>
<feature type="compositionally biased region" description="Basic and acidic residues" evidence="5">
    <location>
        <begin position="260"/>
        <end position="278"/>
    </location>
</feature>
<evidence type="ECO:0000313" key="7">
    <source>
        <dbReference type="EMBL" id="SLM96744.1"/>
    </source>
</evidence>
<keyword evidence="8" id="KW-1185">Reference proteome</keyword>
<evidence type="ECO:0000256" key="5">
    <source>
        <dbReference type="SAM" id="MobiDB-lite"/>
    </source>
</evidence>